<feature type="domain" description="TIR" evidence="8">
    <location>
        <begin position="265"/>
        <end position="332"/>
    </location>
</feature>
<dbReference type="GO" id="GO:0005886">
    <property type="term" value="C:plasma membrane"/>
    <property type="evidence" value="ECO:0007669"/>
    <property type="project" value="TreeGrafter"/>
</dbReference>
<dbReference type="PANTHER" id="PTHR24365">
    <property type="entry name" value="TOLL-LIKE RECEPTOR"/>
    <property type="match status" value="1"/>
</dbReference>
<dbReference type="EMBL" id="MU825909">
    <property type="protein sequence ID" value="KAJ7382989.1"/>
    <property type="molecule type" value="Genomic_DNA"/>
</dbReference>
<evidence type="ECO:0000256" key="3">
    <source>
        <dbReference type="ARBA" id="ARBA00022729"/>
    </source>
</evidence>
<dbReference type="OrthoDB" id="5976852at2759"/>
<evidence type="ECO:0000256" key="5">
    <source>
        <dbReference type="ARBA" id="ARBA00023136"/>
    </source>
</evidence>
<dbReference type="PANTHER" id="PTHR24365:SF530">
    <property type="entry name" value="MSTPROX-RELATED"/>
    <property type="match status" value="1"/>
</dbReference>
<comment type="subcellular location">
    <subcellularLocation>
        <location evidence="1">Membrane</location>
    </subcellularLocation>
</comment>
<evidence type="ECO:0000256" key="7">
    <source>
        <dbReference type="SAM" id="SignalP"/>
    </source>
</evidence>
<dbReference type="GO" id="GO:0038023">
    <property type="term" value="F:signaling receptor activity"/>
    <property type="evidence" value="ECO:0007669"/>
    <property type="project" value="TreeGrafter"/>
</dbReference>
<organism evidence="9 10">
    <name type="scientific">Desmophyllum pertusum</name>
    <dbReference type="NCBI Taxonomy" id="174260"/>
    <lineage>
        <taxon>Eukaryota</taxon>
        <taxon>Metazoa</taxon>
        <taxon>Cnidaria</taxon>
        <taxon>Anthozoa</taxon>
        <taxon>Hexacorallia</taxon>
        <taxon>Scleractinia</taxon>
        <taxon>Caryophylliina</taxon>
        <taxon>Caryophylliidae</taxon>
        <taxon>Desmophyllum</taxon>
    </lineage>
</organism>
<feature type="transmembrane region" description="Helical" evidence="6">
    <location>
        <begin position="231"/>
        <end position="253"/>
    </location>
</feature>
<evidence type="ECO:0000256" key="6">
    <source>
        <dbReference type="SAM" id="Phobius"/>
    </source>
</evidence>
<dbReference type="Proteomes" id="UP001163046">
    <property type="component" value="Unassembled WGS sequence"/>
</dbReference>
<evidence type="ECO:0000256" key="4">
    <source>
        <dbReference type="ARBA" id="ARBA00022989"/>
    </source>
</evidence>
<dbReference type="Gene3D" id="3.40.50.10140">
    <property type="entry name" value="Toll/interleukin-1 receptor homology (TIR) domain"/>
    <property type="match status" value="1"/>
</dbReference>
<reference evidence="9" key="1">
    <citation type="submission" date="2023-01" db="EMBL/GenBank/DDBJ databases">
        <title>Genome assembly of the deep-sea coral Lophelia pertusa.</title>
        <authorList>
            <person name="Herrera S."/>
            <person name="Cordes E."/>
        </authorList>
    </citation>
    <scope>NUCLEOTIDE SEQUENCE</scope>
    <source>
        <strain evidence="9">USNM1676648</strain>
        <tissue evidence="9">Polyp</tissue>
    </source>
</reference>
<keyword evidence="4 6" id="KW-1133">Transmembrane helix</keyword>
<name>A0A9W9ZMX6_9CNID</name>
<evidence type="ECO:0000259" key="8">
    <source>
        <dbReference type="PROSITE" id="PS50104"/>
    </source>
</evidence>
<evidence type="ECO:0000256" key="1">
    <source>
        <dbReference type="ARBA" id="ARBA00004370"/>
    </source>
</evidence>
<comment type="caution">
    <text evidence="9">The sequence shown here is derived from an EMBL/GenBank/DDBJ whole genome shotgun (WGS) entry which is preliminary data.</text>
</comment>
<sequence length="332" mass="37395">MAFEVLLVFLAMLLATETEPQRSKHLSTRGRLCLCADGVVRLPSPRESEASSFVSCEEKCTTENNAGVLSNGSRRHPRTRRDVLTEAKKCRTNNIDTSWYVKMKAVDFHESGSGSECYAQVSWSPFTGSTQPWIGYYILYFIQGESDKDLISCRLLPKNQTSVNITTSENTCTRSINLNVAALPLSWNSSDTAAPNMILAQHFPTVKIQPGVTPPTFTYITTPKNQKTVSYVSIAIGILVGIALAAGLLRYFLCRKKSSYPPPEYKFYVFIIFNKEDTYWVKGKLLPFLEVKHHFKCCIHYRDFMPGTNFMDSMADSVYNSYKIIAVLSSNF</sequence>
<dbReference type="AlphaFoldDB" id="A0A9W9ZMX6"/>
<dbReference type="InterPro" id="IPR000157">
    <property type="entry name" value="TIR_dom"/>
</dbReference>
<dbReference type="GO" id="GO:0007165">
    <property type="term" value="P:signal transduction"/>
    <property type="evidence" value="ECO:0007669"/>
    <property type="project" value="InterPro"/>
</dbReference>
<keyword evidence="5 6" id="KW-0472">Membrane</keyword>
<keyword evidence="2 6" id="KW-0812">Transmembrane</keyword>
<accession>A0A9W9ZMX6</accession>
<feature type="chain" id="PRO_5040943559" description="TIR domain-containing protein" evidence="7">
    <location>
        <begin position="19"/>
        <end position="332"/>
    </location>
</feature>
<evidence type="ECO:0000313" key="9">
    <source>
        <dbReference type="EMBL" id="KAJ7382989.1"/>
    </source>
</evidence>
<dbReference type="PROSITE" id="PS50104">
    <property type="entry name" value="TIR"/>
    <property type="match status" value="1"/>
</dbReference>
<gene>
    <name evidence="9" type="ORF">OS493_031491</name>
</gene>
<evidence type="ECO:0000313" key="10">
    <source>
        <dbReference type="Proteomes" id="UP001163046"/>
    </source>
</evidence>
<evidence type="ECO:0000256" key="2">
    <source>
        <dbReference type="ARBA" id="ARBA00022692"/>
    </source>
</evidence>
<keyword evidence="10" id="KW-1185">Reference proteome</keyword>
<feature type="signal peptide" evidence="7">
    <location>
        <begin position="1"/>
        <end position="18"/>
    </location>
</feature>
<dbReference type="InterPro" id="IPR035897">
    <property type="entry name" value="Toll_tir_struct_dom_sf"/>
</dbReference>
<keyword evidence="3 7" id="KW-0732">Signal</keyword>
<dbReference type="SUPFAM" id="SSF52200">
    <property type="entry name" value="Toll/Interleukin receptor TIR domain"/>
    <property type="match status" value="1"/>
</dbReference>
<proteinExistence type="predicted"/>
<dbReference type="Pfam" id="PF13676">
    <property type="entry name" value="TIR_2"/>
    <property type="match status" value="1"/>
</dbReference>
<protein>
    <recommendedName>
        <fullName evidence="8">TIR domain-containing protein</fullName>
    </recommendedName>
</protein>